<dbReference type="Gene3D" id="6.20.50.110">
    <property type="entry name" value="Methyltransferase, zinc-binding domain"/>
    <property type="match status" value="1"/>
</dbReference>
<evidence type="ECO:0000259" key="2">
    <source>
        <dbReference type="Pfam" id="PF08421"/>
    </source>
</evidence>
<reference evidence="4 5" key="1">
    <citation type="journal article" date="2010" name="Genome Biol. Evol.">
        <title>The sequence of a 1.8-mb bacterial linear plasmid reveals a rich evolutionary reservoir of secondary metabolic pathways.</title>
        <authorList>
            <person name="Medema M.H."/>
            <person name="Trefzer A."/>
            <person name="Kovalchuk A."/>
            <person name="van den Berg M."/>
            <person name="Mueller U."/>
            <person name="Heijne W."/>
            <person name="Wu L."/>
            <person name="Alam M.T."/>
            <person name="Ronning C.M."/>
            <person name="Nierman W.C."/>
            <person name="Bovenberg R.A.L."/>
            <person name="Breitling R."/>
            <person name="Takano E."/>
        </authorList>
    </citation>
    <scope>NUCLEOTIDE SEQUENCE [LARGE SCALE GENOMIC DNA]</scope>
    <source>
        <strain evidence="5">ATCC 27064 / DSM 738 / JCM 4710 / NBRC 13307 / NCIMB 12785 / NRRL 3585 / VKM Ac-602</strain>
        <plasmid evidence="4">pSCL4</plasmid>
    </source>
</reference>
<gene>
    <name evidence="4" type="ORF">SCLAV_p1375</name>
</gene>
<dbReference type="PANTHER" id="PTHR43861:SF5">
    <property type="entry name" value="BLL5978 PROTEIN"/>
    <property type="match status" value="1"/>
</dbReference>
<dbReference type="Pfam" id="PF08242">
    <property type="entry name" value="Methyltransf_12"/>
    <property type="match status" value="1"/>
</dbReference>
<dbReference type="InterPro" id="IPR038576">
    <property type="entry name" value="Methyltransf_Zn-bd_dom_put_sf"/>
</dbReference>
<feature type="domain" description="Methyltransferase putative zinc binding" evidence="2">
    <location>
        <begin position="14"/>
        <end position="73"/>
    </location>
</feature>
<dbReference type="Proteomes" id="UP000002357">
    <property type="component" value="Plasmid pSCL4"/>
</dbReference>
<feature type="domain" description="Methyltransferase type 12" evidence="1">
    <location>
        <begin position="112"/>
        <end position="204"/>
    </location>
</feature>
<proteinExistence type="predicted"/>
<organism evidence="4 5">
    <name type="scientific">Streptomyces clavuligerus</name>
    <dbReference type="NCBI Taxonomy" id="1901"/>
    <lineage>
        <taxon>Bacteria</taxon>
        <taxon>Bacillati</taxon>
        <taxon>Actinomycetota</taxon>
        <taxon>Actinomycetes</taxon>
        <taxon>Kitasatosporales</taxon>
        <taxon>Streptomycetaceae</taxon>
        <taxon>Streptomyces</taxon>
    </lineage>
</organism>
<feature type="domain" description="C-methyltransferase" evidence="3">
    <location>
        <begin position="254"/>
        <end position="411"/>
    </location>
</feature>
<dbReference type="GeneID" id="93734441"/>
<name>B5GLJ5_STRCL</name>
<dbReference type="InterPro" id="IPR029063">
    <property type="entry name" value="SAM-dependent_MTases_sf"/>
</dbReference>
<dbReference type="InterPro" id="IPR013691">
    <property type="entry name" value="MeTrfase_14"/>
</dbReference>
<dbReference type="Pfam" id="PF08421">
    <property type="entry name" value="Methyltransf_13"/>
    <property type="match status" value="1"/>
</dbReference>
<dbReference type="OrthoDB" id="9815644at2"/>
<protein>
    <submittedName>
        <fullName evidence="4">Sugar 3-C-methyl transferase</fullName>
    </submittedName>
</protein>
<evidence type="ECO:0000313" key="5">
    <source>
        <dbReference type="Proteomes" id="UP000002357"/>
    </source>
</evidence>
<dbReference type="AlphaFoldDB" id="B5GLJ5"/>
<keyword evidence="5" id="KW-1185">Reference proteome</keyword>
<dbReference type="PANTHER" id="PTHR43861">
    <property type="entry name" value="TRANS-ACONITATE 2-METHYLTRANSFERASE-RELATED"/>
    <property type="match status" value="1"/>
</dbReference>
<evidence type="ECO:0000259" key="1">
    <source>
        <dbReference type="Pfam" id="PF08242"/>
    </source>
</evidence>
<dbReference type="CDD" id="cd02440">
    <property type="entry name" value="AdoMet_MTases"/>
    <property type="match status" value="1"/>
</dbReference>
<dbReference type="Gene3D" id="3.40.50.150">
    <property type="entry name" value="Vaccinia Virus protein VP39"/>
    <property type="match status" value="1"/>
</dbReference>
<dbReference type="RefSeq" id="WP_003952582.1">
    <property type="nucleotide sequence ID" value="NZ_CM000914.1"/>
</dbReference>
<evidence type="ECO:0000313" key="4">
    <source>
        <dbReference type="EMBL" id="EFG04859.2"/>
    </source>
</evidence>
<dbReference type="GO" id="GO:0017000">
    <property type="term" value="P:antibiotic biosynthetic process"/>
    <property type="evidence" value="ECO:0007669"/>
    <property type="project" value="UniProtKB-ARBA"/>
</dbReference>
<dbReference type="InterPro" id="IPR013217">
    <property type="entry name" value="Methyltransf_12"/>
</dbReference>
<accession>B5GLJ5</accession>
<keyword evidence="4" id="KW-0614">Plasmid</keyword>
<dbReference type="eggNOG" id="COG0500">
    <property type="taxonomic scope" value="Bacteria"/>
</dbReference>
<dbReference type="SUPFAM" id="SSF53335">
    <property type="entry name" value="S-adenosyl-L-methionine-dependent methyltransferases"/>
    <property type="match status" value="1"/>
</dbReference>
<dbReference type="EMBL" id="CM000914">
    <property type="protein sequence ID" value="EFG04859.2"/>
    <property type="molecule type" value="Genomic_DNA"/>
</dbReference>
<dbReference type="Pfam" id="PF08484">
    <property type="entry name" value="Methyltransf_14"/>
    <property type="match status" value="1"/>
</dbReference>
<geneLocation type="plasmid" evidence="4 5">
    <name>pSCL4</name>
</geneLocation>
<keyword evidence="4" id="KW-0808">Transferase</keyword>
<dbReference type="InterPro" id="IPR013630">
    <property type="entry name" value="Methyltransf_Zn-bd_dom_put"/>
</dbReference>
<dbReference type="Gene3D" id="3.40.50.720">
    <property type="entry name" value="NAD(P)-binding Rossmann-like Domain"/>
    <property type="match status" value="1"/>
</dbReference>
<evidence type="ECO:0000259" key="3">
    <source>
        <dbReference type="Pfam" id="PF08484"/>
    </source>
</evidence>
<dbReference type="Gene3D" id="6.10.250.3100">
    <property type="match status" value="1"/>
</dbReference>
<sequence>MKENRRGKAEEYNCRVCGGALHEFIDFGRQPVSNAFMKPDSPTGEVFYRLAMGICGSCTMVQQLNEVPRGVMFHAGYPYRSSESQRIRDHFAQTADGFLRGRLAAVDEPFVVEIGCNDGGLLETVHAAGVRHLGIDPSAGAAEVARQRGVNVRVAFFDEESAASVRRTEGPADLIFSANTISHLAYFDSVLRGVEVLLARNGVFVFEDRYLGDIVEHTAFDQIYDEHYYLLTVASVRAAAARFGLELVDAVRLPVHGGSLRYTLARPGTHPTAGAVAELLAHEEGQGLADLATLRRFADDAERICGDLVELLRELRADGRRVVGYGATSKSATILNHCGIGTDLIPFICDSTPGKQHLVTPGARIPVRPPEDFTDPYPEYAVLFAWNHAEEIMAKEHRFAEQGGKWILYVPDVHIV</sequence>
<dbReference type="GO" id="GO:0008168">
    <property type="term" value="F:methyltransferase activity"/>
    <property type="evidence" value="ECO:0007669"/>
    <property type="project" value="UniProtKB-ARBA"/>
</dbReference>